<proteinExistence type="predicted"/>
<dbReference type="SUPFAM" id="SSF47413">
    <property type="entry name" value="lambda repressor-like DNA-binding domains"/>
    <property type="match status" value="1"/>
</dbReference>
<organism evidence="1 3">
    <name type="scientific">Clostridium sardiniense</name>
    <name type="common">Clostridium absonum</name>
    <dbReference type="NCBI Taxonomy" id="29369"/>
    <lineage>
        <taxon>Bacteria</taxon>
        <taxon>Bacillati</taxon>
        <taxon>Bacillota</taxon>
        <taxon>Clostridia</taxon>
        <taxon>Eubacteriales</taxon>
        <taxon>Clostridiaceae</taxon>
        <taxon>Clostridium</taxon>
    </lineage>
</organism>
<accession>A0ABS7L1K8</accession>
<protein>
    <submittedName>
        <fullName evidence="1">Helix-turn-helix domain-containing protein</fullName>
    </submittedName>
</protein>
<sequence>MFKNLKAEMVRYDISVSQIAETLNVSERTAKNYINGTTKISWLDVLKIQKVLFPEQRVAYLFEIDNIEKKIS</sequence>
<evidence type="ECO:0000313" key="3">
    <source>
        <dbReference type="Proteomes" id="UP001299068"/>
    </source>
</evidence>
<dbReference type="InterPro" id="IPR001387">
    <property type="entry name" value="Cro/C1-type_HTH"/>
</dbReference>
<comment type="caution">
    <text evidence="1">The sequence shown here is derived from an EMBL/GenBank/DDBJ whole genome shotgun (WGS) entry which is preliminary data.</text>
</comment>
<dbReference type="CDD" id="cd00093">
    <property type="entry name" value="HTH_XRE"/>
    <property type="match status" value="1"/>
</dbReference>
<dbReference type="EMBL" id="JAIKTU010000015">
    <property type="protein sequence ID" value="MBY0756970.1"/>
    <property type="molecule type" value="Genomic_DNA"/>
</dbReference>
<dbReference type="RefSeq" id="WP_221862153.1">
    <property type="nucleotide sequence ID" value="NZ_JAIKTU010000015.1"/>
</dbReference>
<dbReference type="Gene3D" id="1.10.10.60">
    <property type="entry name" value="Homeodomain-like"/>
    <property type="match status" value="1"/>
</dbReference>
<keyword evidence="3" id="KW-1185">Reference proteome</keyword>
<dbReference type="Proteomes" id="UP001299068">
    <property type="component" value="Unassembled WGS sequence"/>
</dbReference>
<evidence type="ECO:0000313" key="1">
    <source>
        <dbReference type="EMBL" id="MBY0756946.1"/>
    </source>
</evidence>
<gene>
    <name evidence="1" type="ORF">K5V21_15990</name>
    <name evidence="2" type="ORF">K5V21_16110</name>
</gene>
<reference evidence="1 3" key="1">
    <citation type="journal article" date="2021" name="Cell Host Microbe">
        <title>in vivo commensal control of Clostridioides difficile virulence.</title>
        <authorList>
            <person name="Girinathan B.P."/>
            <person name="Dibenedetto N."/>
            <person name="Worley J.N."/>
            <person name="Peltier J."/>
            <person name="Arrieta-Ortiz M.L."/>
            <person name="Rupa Christinal Immanuel S."/>
            <person name="Lavin R."/>
            <person name="Delaney M.L."/>
            <person name="Cummins C."/>
            <person name="Hoffmann M."/>
            <person name="Luo Y."/>
            <person name="Gonzalez-Escalona N."/>
            <person name="Allard M."/>
            <person name="Onderdonk A.B."/>
            <person name="Gerber G.K."/>
            <person name="Sonenshein A.L."/>
            <person name="Baliga N."/>
            <person name="Dupuy B."/>
            <person name="Bry L."/>
        </authorList>
    </citation>
    <scope>NUCLEOTIDE SEQUENCE [LARGE SCALE GENOMIC DNA]</scope>
    <source>
        <strain evidence="1 3">DSM 599</strain>
    </source>
</reference>
<name>A0ABS7L1K8_CLOSR</name>
<dbReference type="InterPro" id="IPR010982">
    <property type="entry name" value="Lambda_DNA-bd_dom_sf"/>
</dbReference>
<dbReference type="EMBL" id="JAIKTU010000015">
    <property type="protein sequence ID" value="MBY0756946.1"/>
    <property type="molecule type" value="Genomic_DNA"/>
</dbReference>
<evidence type="ECO:0000313" key="2">
    <source>
        <dbReference type="EMBL" id="MBY0756970.1"/>
    </source>
</evidence>